<dbReference type="RefSeq" id="WP_261402155.1">
    <property type="nucleotide sequence ID" value="NZ_CP081869.1"/>
</dbReference>
<keyword evidence="7" id="KW-1185">Reference proteome</keyword>
<accession>A0A9E6RDJ9</accession>
<evidence type="ECO:0000313" key="7">
    <source>
        <dbReference type="Proteomes" id="UP000825701"/>
    </source>
</evidence>
<evidence type="ECO:0000256" key="1">
    <source>
        <dbReference type="ARBA" id="ARBA00004141"/>
    </source>
</evidence>
<keyword evidence="3 5" id="KW-1133">Transmembrane helix</keyword>
<evidence type="ECO:0008006" key="8">
    <source>
        <dbReference type="Google" id="ProtNLM"/>
    </source>
</evidence>
<sequence length="118" mass="13645">MDDYDARLRRSADWPIARGAPLLRLRRAAVSKPVRRTVVGFVVFFVLWYLATAVFQLPRFNFIPNPLYLFEQWTSREQYGISLFTPDYYEHIVTSVLRVYVAFFLSIALGAPLGILIG</sequence>
<gene>
    <name evidence="6" type="ORF">K6K41_20070</name>
</gene>
<feature type="transmembrane region" description="Helical" evidence="5">
    <location>
        <begin position="37"/>
        <end position="57"/>
    </location>
</feature>
<keyword evidence="2 5" id="KW-0812">Transmembrane</keyword>
<evidence type="ECO:0000256" key="4">
    <source>
        <dbReference type="ARBA" id="ARBA00023136"/>
    </source>
</evidence>
<evidence type="ECO:0000313" key="6">
    <source>
        <dbReference type="EMBL" id="QZN99120.1"/>
    </source>
</evidence>
<dbReference type="SUPFAM" id="SSF161098">
    <property type="entry name" value="MetI-like"/>
    <property type="match status" value="1"/>
</dbReference>
<dbReference type="EMBL" id="CP081869">
    <property type="protein sequence ID" value="QZN99120.1"/>
    <property type="molecule type" value="Genomic_DNA"/>
</dbReference>
<evidence type="ECO:0000256" key="3">
    <source>
        <dbReference type="ARBA" id="ARBA00022989"/>
    </source>
</evidence>
<comment type="subcellular location">
    <subcellularLocation>
        <location evidence="1">Membrane</location>
        <topology evidence="1">Multi-pass membrane protein</topology>
    </subcellularLocation>
</comment>
<keyword evidence="4 5" id="KW-0472">Membrane</keyword>
<feature type="transmembrane region" description="Helical" evidence="5">
    <location>
        <begin position="97"/>
        <end position="117"/>
    </location>
</feature>
<dbReference type="GO" id="GO:0016020">
    <property type="term" value="C:membrane"/>
    <property type="evidence" value="ECO:0007669"/>
    <property type="project" value="UniProtKB-SubCell"/>
</dbReference>
<dbReference type="AlphaFoldDB" id="A0A9E6RDJ9"/>
<dbReference type="Proteomes" id="UP000825701">
    <property type="component" value="Chromosome"/>
</dbReference>
<evidence type="ECO:0000256" key="5">
    <source>
        <dbReference type="SAM" id="Phobius"/>
    </source>
</evidence>
<name>A0A9E6RDJ9_9HYPH</name>
<evidence type="ECO:0000256" key="2">
    <source>
        <dbReference type="ARBA" id="ARBA00022692"/>
    </source>
</evidence>
<protein>
    <recommendedName>
        <fullName evidence="8">ABC transporter permease</fullName>
    </recommendedName>
</protein>
<proteinExistence type="predicted"/>
<organism evidence="6 7">
    <name type="scientific">Chenggangzhangella methanolivorans</name>
    <dbReference type="NCBI Taxonomy" id="1437009"/>
    <lineage>
        <taxon>Bacteria</taxon>
        <taxon>Pseudomonadati</taxon>
        <taxon>Pseudomonadota</taxon>
        <taxon>Alphaproteobacteria</taxon>
        <taxon>Hyphomicrobiales</taxon>
        <taxon>Methylopilaceae</taxon>
        <taxon>Chenggangzhangella</taxon>
    </lineage>
</organism>
<dbReference type="KEGG" id="cmet:K6K41_20070"/>
<dbReference type="InterPro" id="IPR035906">
    <property type="entry name" value="MetI-like_sf"/>
</dbReference>
<reference evidence="6" key="1">
    <citation type="submission" date="2021-08" db="EMBL/GenBank/DDBJ databases">
        <authorList>
            <person name="Zhang H."/>
            <person name="Xu M."/>
            <person name="Yu Z."/>
            <person name="Yang L."/>
            <person name="Cai Y."/>
        </authorList>
    </citation>
    <scope>NUCLEOTIDE SEQUENCE</scope>
    <source>
        <strain evidence="6">CHL1</strain>
    </source>
</reference>